<gene>
    <name evidence="3" type="ORF">JFL75_04175</name>
</gene>
<dbReference type="InterPro" id="IPR001036">
    <property type="entry name" value="Acrflvin-R"/>
</dbReference>
<dbReference type="AlphaFoldDB" id="A0A7T7XPQ5"/>
<organism evidence="3 4">
    <name type="scientific">Breznakiella homolactica</name>
    <dbReference type="NCBI Taxonomy" id="2798577"/>
    <lineage>
        <taxon>Bacteria</taxon>
        <taxon>Pseudomonadati</taxon>
        <taxon>Spirochaetota</taxon>
        <taxon>Spirochaetia</taxon>
        <taxon>Spirochaetales</taxon>
        <taxon>Breznakiellaceae</taxon>
        <taxon>Breznakiella</taxon>
    </lineage>
</organism>
<feature type="transmembrane region" description="Helical" evidence="2">
    <location>
        <begin position="530"/>
        <end position="548"/>
    </location>
</feature>
<dbReference type="Gene3D" id="3.30.70.1430">
    <property type="entry name" value="Multidrug efflux transporter AcrB pore domain"/>
    <property type="match status" value="2"/>
</dbReference>
<dbReference type="EMBL" id="CP067089">
    <property type="protein sequence ID" value="QQO10123.1"/>
    <property type="molecule type" value="Genomic_DNA"/>
</dbReference>
<dbReference type="GO" id="GO:0005886">
    <property type="term" value="C:plasma membrane"/>
    <property type="evidence" value="ECO:0007669"/>
    <property type="project" value="TreeGrafter"/>
</dbReference>
<dbReference type="Gene3D" id="3.30.70.1440">
    <property type="entry name" value="Multidrug efflux transporter AcrB pore domain"/>
    <property type="match status" value="1"/>
</dbReference>
<dbReference type="RefSeq" id="WP_215627427.1">
    <property type="nucleotide sequence ID" value="NZ_CP067089.2"/>
</dbReference>
<reference evidence="3" key="1">
    <citation type="submission" date="2021-01" db="EMBL/GenBank/DDBJ databases">
        <title>Description of Breznakiella homolactica.</title>
        <authorList>
            <person name="Song Y."/>
            <person name="Brune A."/>
        </authorList>
    </citation>
    <scope>NUCLEOTIDE SEQUENCE</scope>
    <source>
        <strain evidence="3">RmG30</strain>
    </source>
</reference>
<evidence type="ECO:0000256" key="1">
    <source>
        <dbReference type="SAM" id="MobiDB-lite"/>
    </source>
</evidence>
<dbReference type="GO" id="GO:0042910">
    <property type="term" value="F:xenobiotic transmembrane transporter activity"/>
    <property type="evidence" value="ECO:0007669"/>
    <property type="project" value="TreeGrafter"/>
</dbReference>
<keyword evidence="2" id="KW-1133">Transmembrane helix</keyword>
<feature type="region of interest" description="Disordered" evidence="1">
    <location>
        <begin position="1027"/>
        <end position="1051"/>
    </location>
</feature>
<dbReference type="Proteomes" id="UP000595917">
    <property type="component" value="Chromosome"/>
</dbReference>
<keyword evidence="2" id="KW-0472">Membrane</keyword>
<evidence type="ECO:0000313" key="4">
    <source>
        <dbReference type="Proteomes" id="UP000595917"/>
    </source>
</evidence>
<dbReference type="Gene3D" id="3.30.2090.10">
    <property type="entry name" value="Multidrug efflux transporter AcrB TolC docking domain, DN and DC subdomains"/>
    <property type="match status" value="2"/>
</dbReference>
<feature type="compositionally biased region" description="Basic and acidic residues" evidence="1">
    <location>
        <begin position="1027"/>
        <end position="1036"/>
    </location>
</feature>
<dbReference type="PANTHER" id="PTHR32063">
    <property type="match status" value="1"/>
</dbReference>
<dbReference type="SUPFAM" id="SSF82693">
    <property type="entry name" value="Multidrug efflux transporter AcrB pore domain, PN1, PN2, PC1 and PC2 subdomains"/>
    <property type="match status" value="3"/>
</dbReference>
<feature type="transmembrane region" description="Helical" evidence="2">
    <location>
        <begin position="994"/>
        <end position="1019"/>
    </location>
</feature>
<keyword evidence="4" id="KW-1185">Reference proteome</keyword>
<feature type="transmembrane region" description="Helical" evidence="2">
    <location>
        <begin position="464"/>
        <end position="489"/>
    </location>
</feature>
<evidence type="ECO:0000313" key="3">
    <source>
        <dbReference type="EMBL" id="QQO10123.1"/>
    </source>
</evidence>
<dbReference type="SUPFAM" id="SSF82714">
    <property type="entry name" value="Multidrug efflux transporter AcrB TolC docking domain, DN and DC subdomains"/>
    <property type="match status" value="1"/>
</dbReference>
<dbReference type="Gene3D" id="3.30.70.1320">
    <property type="entry name" value="Multidrug efflux transporter AcrB pore domain like"/>
    <property type="match status" value="1"/>
</dbReference>
<feature type="transmembrane region" description="Helical" evidence="2">
    <location>
        <begin position="890"/>
        <end position="910"/>
    </location>
</feature>
<dbReference type="PANTHER" id="PTHR32063:SF0">
    <property type="entry name" value="SWARMING MOTILITY PROTEIN SWRC"/>
    <property type="match status" value="1"/>
</dbReference>
<keyword evidence="2" id="KW-0812">Transmembrane</keyword>
<sequence>MKIADFSIKHPKIILMVLIVLLVFGVLAAFSLNRNLIANLSLPTVVVVTTWPGVGPADIEREVTDPLEDALGTLTGLKQMTSVSRNSVSIITLELDYNEETDRRIPEIREKINGVTDQLPSDIPAPPSILQYSTDLLPVMTILVEGEGSRSELSKYCKDELIPTLSRVPGVAQVNMNGDSRDVVEITADMDRIRALRLSLPDISRTISASNVSLPGGDGIYHGYSLNIRTEGRYESLRDIEDQVLAFRDGQYIRLKDAAEVAVREDRRTNYVIADGNDSLVLSVIKQSDGDSIAISGNIREALGKIEAEHAGGLSFVYLKDDSENISMSINSVIESAVMGAILAVVILFIFLHNRNTTFIVGLSIPLCILFALIGLWAKGSSLDLMTLGGLTAAIGMIVDCSIVVLENVQRHFDAGMDRKKAASLGTDEVGMAVVASTTTTLAAFFPLLFITGLAGLILKDVAWTIIFALFSSMLVAIIAVPFLCSLFLKKDTKKTVGTRIARRVEGFMSSLTQGYQNLLRGALANRRSFLLGTFALLVLSILSFRLLGFEFLAQTDMAELEIDIETPGGYTLEMTRDKVLRLDEEIKRILPDEVESSYFVVGQSGSFGSGVEHNRAYGTLKLTGVGQRKRHVTEIINQLQHEIPRIIPDINASFRNGGVSNLLSMATGGEGFVVNVYGNSMDTVIAAAEQVQEYMARDPNVVDTDINIRFNQQEMTAKLLHQYLGTMGLSSYEAAMTNRIVFNGVNLGTFYGEDDNYPIELRTSLSNGEIPQDVLYGLSLGSPEGSSISYATFAELRTGETMSSISHRNKSRSLTVSAALRDPNVRETSRRVQDLLSTRGLVPGASWEIGGTTAEMLSSFQSLAVVLSIAVFLVYTVMVIQFERFTQPLLVMSSIPFTMIGVSAGLLIFGSSLSIVSLLGIVALAGVVVNNGIVLIDYINLLRDRDKMPLEEAVLTGAASRLKPILMTTLTTLLGIIPLAIGTGEGSEIYSPLGQSIFGGLFSSTFITLFFIPVIYLITEKRRERKQLEKSRETGESGGGIQSDPEPNPE</sequence>
<feature type="transmembrane region" description="Helical" evidence="2">
    <location>
        <begin position="430"/>
        <end position="458"/>
    </location>
</feature>
<feature type="transmembrane region" description="Helical" evidence="2">
    <location>
        <begin position="916"/>
        <end position="942"/>
    </location>
</feature>
<name>A0A7T7XPQ5_9SPIR</name>
<feature type="transmembrane region" description="Helical" evidence="2">
    <location>
        <begin position="864"/>
        <end position="883"/>
    </location>
</feature>
<proteinExistence type="predicted"/>
<dbReference type="SUPFAM" id="SSF82866">
    <property type="entry name" value="Multidrug efflux transporter AcrB transmembrane domain"/>
    <property type="match status" value="2"/>
</dbReference>
<evidence type="ECO:0000256" key="2">
    <source>
        <dbReference type="SAM" id="Phobius"/>
    </source>
</evidence>
<dbReference type="InterPro" id="IPR027463">
    <property type="entry name" value="AcrB_DN_DC_subdom"/>
</dbReference>
<dbReference type="PRINTS" id="PR00702">
    <property type="entry name" value="ACRIFLAVINRP"/>
</dbReference>
<protein>
    <submittedName>
        <fullName evidence="3">Efflux RND transporter permease subunit</fullName>
    </submittedName>
</protein>
<accession>A0A7T7XPQ5</accession>
<feature type="transmembrane region" description="Helical" evidence="2">
    <location>
        <begin position="359"/>
        <end position="378"/>
    </location>
</feature>
<dbReference type="Gene3D" id="1.20.1640.10">
    <property type="entry name" value="Multidrug efflux transporter AcrB transmembrane domain"/>
    <property type="match status" value="2"/>
</dbReference>
<dbReference type="KEGG" id="bhc:JFL75_04175"/>
<dbReference type="Pfam" id="PF00873">
    <property type="entry name" value="ACR_tran"/>
    <property type="match status" value="1"/>
</dbReference>
<feature type="transmembrane region" description="Helical" evidence="2">
    <location>
        <begin position="390"/>
        <end position="409"/>
    </location>
</feature>
<feature type="transmembrane region" description="Helical" evidence="2">
    <location>
        <begin position="963"/>
        <end position="982"/>
    </location>
</feature>
<feature type="transmembrane region" description="Helical" evidence="2">
    <location>
        <begin position="333"/>
        <end position="352"/>
    </location>
</feature>